<dbReference type="VEuPathDB" id="AmoebaDB:EIN_253200"/>
<name>A0A0A1UEP6_ENTIV</name>
<proteinExistence type="predicted"/>
<dbReference type="KEGG" id="eiv:EIN_253200"/>
<dbReference type="OMA" id="IVIESVW"/>
<dbReference type="RefSeq" id="XP_004261827.1">
    <property type="nucleotide sequence ID" value="XM_004261779.1"/>
</dbReference>
<protein>
    <recommendedName>
        <fullName evidence="1">CBM20 domain-containing protein</fullName>
    </recommendedName>
</protein>
<sequence>MVLITFTINYKTEYGQKVQVVGNIPELGNWNGGIDLVPYENNIWKVTAIVHTLPFEYKFKIVESNTNKVIRWEFLENNTNRMFCLNKQADQIELEITWERPEDTKQTITMARVLKSAIKKSCSKDVL</sequence>
<dbReference type="InterPro" id="IPR002044">
    <property type="entry name" value="CBM20"/>
</dbReference>
<feature type="domain" description="CBM20" evidence="1">
    <location>
        <begin position="1"/>
        <end position="100"/>
    </location>
</feature>
<evidence type="ECO:0000259" key="1">
    <source>
        <dbReference type="PROSITE" id="PS51166"/>
    </source>
</evidence>
<evidence type="ECO:0000313" key="3">
    <source>
        <dbReference type="Proteomes" id="UP000014680"/>
    </source>
</evidence>
<dbReference type="InterPro" id="IPR013783">
    <property type="entry name" value="Ig-like_fold"/>
</dbReference>
<dbReference type="SMART" id="SM01065">
    <property type="entry name" value="CBM_2"/>
    <property type="match status" value="1"/>
</dbReference>
<dbReference type="GO" id="GO:0016020">
    <property type="term" value="C:membrane"/>
    <property type="evidence" value="ECO:0007669"/>
    <property type="project" value="TreeGrafter"/>
</dbReference>
<dbReference type="EMBL" id="KB206169">
    <property type="protein sequence ID" value="ELP95056.1"/>
    <property type="molecule type" value="Genomic_DNA"/>
</dbReference>
<organism evidence="2 3">
    <name type="scientific">Entamoeba invadens IP1</name>
    <dbReference type="NCBI Taxonomy" id="370355"/>
    <lineage>
        <taxon>Eukaryota</taxon>
        <taxon>Amoebozoa</taxon>
        <taxon>Evosea</taxon>
        <taxon>Archamoebae</taxon>
        <taxon>Mastigamoebida</taxon>
        <taxon>Entamoebidae</taxon>
        <taxon>Entamoeba</taxon>
    </lineage>
</organism>
<dbReference type="GeneID" id="14893991"/>
<dbReference type="Gene3D" id="2.60.40.10">
    <property type="entry name" value="Immunoglobulins"/>
    <property type="match status" value="1"/>
</dbReference>
<dbReference type="Pfam" id="PF00686">
    <property type="entry name" value="CBM_20"/>
    <property type="match status" value="1"/>
</dbReference>
<dbReference type="SUPFAM" id="SSF49452">
    <property type="entry name" value="Starch-binding domain-like"/>
    <property type="match status" value="1"/>
</dbReference>
<dbReference type="Proteomes" id="UP000014680">
    <property type="component" value="Unassembled WGS sequence"/>
</dbReference>
<dbReference type="PANTHER" id="PTHR15048">
    <property type="entry name" value="STARCH-BINDING DOMAIN-CONTAINING PROTEIN 1"/>
    <property type="match status" value="1"/>
</dbReference>
<reference evidence="2 3" key="1">
    <citation type="submission" date="2012-10" db="EMBL/GenBank/DDBJ databases">
        <authorList>
            <person name="Zafar N."/>
            <person name="Inman J."/>
            <person name="Hall N."/>
            <person name="Lorenzi H."/>
            <person name="Caler E."/>
        </authorList>
    </citation>
    <scope>NUCLEOTIDE SEQUENCE [LARGE SCALE GENOMIC DNA]</scope>
    <source>
        <strain evidence="2 3">IP1</strain>
    </source>
</reference>
<evidence type="ECO:0000313" key="2">
    <source>
        <dbReference type="EMBL" id="ELP95056.1"/>
    </source>
</evidence>
<accession>A0A0A1UEP6</accession>
<keyword evidence="3" id="KW-1185">Reference proteome</keyword>
<dbReference type="InterPro" id="IPR013784">
    <property type="entry name" value="Carb-bd-like_fold"/>
</dbReference>
<dbReference type="OrthoDB" id="550577at2759"/>
<dbReference type="PROSITE" id="PS51166">
    <property type="entry name" value="CBM20"/>
    <property type="match status" value="1"/>
</dbReference>
<dbReference type="AlphaFoldDB" id="A0A0A1UEP6"/>
<dbReference type="GO" id="GO:2001070">
    <property type="term" value="F:starch binding"/>
    <property type="evidence" value="ECO:0007669"/>
    <property type="project" value="InterPro"/>
</dbReference>
<gene>
    <name evidence="2" type="ORF">EIN_253200</name>
</gene>
<dbReference type="PANTHER" id="PTHR15048:SF0">
    <property type="entry name" value="STARCH-BINDING DOMAIN-CONTAINING PROTEIN 1"/>
    <property type="match status" value="1"/>
</dbReference>